<reference evidence="2" key="1">
    <citation type="journal article" date="2022" name="Mol. Ecol. Resour.">
        <title>The genomes of chicory, endive, great burdock and yacon provide insights into Asteraceae palaeo-polyploidization history and plant inulin production.</title>
        <authorList>
            <person name="Fan W."/>
            <person name="Wang S."/>
            <person name="Wang H."/>
            <person name="Wang A."/>
            <person name="Jiang F."/>
            <person name="Liu H."/>
            <person name="Zhao H."/>
            <person name="Xu D."/>
            <person name="Zhang Y."/>
        </authorList>
    </citation>
    <scope>NUCLEOTIDE SEQUENCE [LARGE SCALE GENOMIC DNA]</scope>
    <source>
        <strain evidence="2">cv. Yunnan</strain>
    </source>
</reference>
<accession>A0ACB9G347</accession>
<comment type="caution">
    <text evidence="1">The sequence shown here is derived from an EMBL/GenBank/DDBJ whole genome shotgun (WGS) entry which is preliminary data.</text>
</comment>
<gene>
    <name evidence="1" type="ORF">L1987_47004</name>
</gene>
<evidence type="ECO:0000313" key="2">
    <source>
        <dbReference type="Proteomes" id="UP001056120"/>
    </source>
</evidence>
<sequence length="125" mass="13289">MPHPSPSPSFASSSAISTKKEVCFITEGGYGIVYRGVLRDGMAIAGNCELLIGIYEKGFERPSPIQKESIPIALTGSDILARAKNGTGNTAAFFTSSNWKMLLKWRSYSKAIGIVQCVVAIGAGM</sequence>
<name>A0ACB9G347_9ASTR</name>
<dbReference type="Proteomes" id="UP001056120">
    <property type="component" value="Linkage Group LG15"/>
</dbReference>
<protein>
    <submittedName>
        <fullName evidence="1">Uncharacterized protein</fullName>
    </submittedName>
</protein>
<organism evidence="1 2">
    <name type="scientific">Smallanthus sonchifolius</name>
    <dbReference type="NCBI Taxonomy" id="185202"/>
    <lineage>
        <taxon>Eukaryota</taxon>
        <taxon>Viridiplantae</taxon>
        <taxon>Streptophyta</taxon>
        <taxon>Embryophyta</taxon>
        <taxon>Tracheophyta</taxon>
        <taxon>Spermatophyta</taxon>
        <taxon>Magnoliopsida</taxon>
        <taxon>eudicotyledons</taxon>
        <taxon>Gunneridae</taxon>
        <taxon>Pentapetalae</taxon>
        <taxon>asterids</taxon>
        <taxon>campanulids</taxon>
        <taxon>Asterales</taxon>
        <taxon>Asteraceae</taxon>
        <taxon>Asteroideae</taxon>
        <taxon>Heliantheae alliance</taxon>
        <taxon>Millerieae</taxon>
        <taxon>Smallanthus</taxon>
    </lineage>
</organism>
<evidence type="ECO:0000313" key="1">
    <source>
        <dbReference type="EMBL" id="KAI3777207.1"/>
    </source>
</evidence>
<keyword evidence="2" id="KW-1185">Reference proteome</keyword>
<dbReference type="EMBL" id="CM042032">
    <property type="protein sequence ID" value="KAI3777207.1"/>
    <property type="molecule type" value="Genomic_DNA"/>
</dbReference>
<reference evidence="1 2" key="2">
    <citation type="journal article" date="2022" name="Mol. Ecol. Resour.">
        <title>The genomes of chicory, endive, great burdock and yacon provide insights into Asteraceae paleo-polyploidization history and plant inulin production.</title>
        <authorList>
            <person name="Fan W."/>
            <person name="Wang S."/>
            <person name="Wang H."/>
            <person name="Wang A."/>
            <person name="Jiang F."/>
            <person name="Liu H."/>
            <person name="Zhao H."/>
            <person name="Xu D."/>
            <person name="Zhang Y."/>
        </authorList>
    </citation>
    <scope>NUCLEOTIDE SEQUENCE [LARGE SCALE GENOMIC DNA]</scope>
    <source>
        <strain evidence="2">cv. Yunnan</strain>
        <tissue evidence="1">Leaves</tissue>
    </source>
</reference>
<proteinExistence type="predicted"/>